<reference evidence="15 16" key="1">
    <citation type="submission" date="2018-05" db="EMBL/GenBank/DDBJ databases">
        <title>Genome comparison of Eubacterium sp.</title>
        <authorList>
            <person name="Feng Y."/>
            <person name="Sanchez-Andrea I."/>
            <person name="Stams A.J.M."/>
            <person name="De Vos W.M."/>
        </authorList>
    </citation>
    <scope>NUCLEOTIDE SEQUENCE [LARGE SCALE GENOMIC DNA]</scope>
    <source>
        <strain evidence="15 16">YI</strain>
    </source>
</reference>
<dbReference type="RefSeq" id="WP_096920063.1">
    <property type="nucleotide sequence ID" value="NZ_CP029487.1"/>
</dbReference>
<dbReference type="PANTHER" id="PTHR30027">
    <property type="entry name" value="RIBOSOMAL RNA SMALL SUBUNIT METHYLTRANSFERASE E"/>
    <property type="match status" value="1"/>
</dbReference>
<dbReference type="AlphaFoldDB" id="A0A4V1GME8"/>
<dbReference type="InterPro" id="IPR046887">
    <property type="entry name" value="RsmE_PUA-like"/>
</dbReference>
<dbReference type="GO" id="GO:0070475">
    <property type="term" value="P:rRNA base methylation"/>
    <property type="evidence" value="ECO:0007669"/>
    <property type="project" value="TreeGrafter"/>
</dbReference>
<evidence type="ECO:0000256" key="4">
    <source>
        <dbReference type="ARBA" id="ARBA00013673"/>
    </source>
</evidence>
<dbReference type="InterPro" id="IPR029028">
    <property type="entry name" value="Alpha/beta_knot_MTases"/>
</dbReference>
<dbReference type="GO" id="GO:0070042">
    <property type="term" value="F:rRNA (uridine-N3-)-methyltransferase activity"/>
    <property type="evidence" value="ECO:0007669"/>
    <property type="project" value="TreeGrafter"/>
</dbReference>
<dbReference type="Pfam" id="PF04452">
    <property type="entry name" value="Methyltrans_RNA"/>
    <property type="match status" value="1"/>
</dbReference>
<dbReference type="KEGG" id="emt:CPZ25_017425"/>
<dbReference type="CDD" id="cd18084">
    <property type="entry name" value="RsmE-like"/>
    <property type="match status" value="1"/>
</dbReference>
<dbReference type="InterPro" id="IPR006700">
    <property type="entry name" value="RsmE"/>
</dbReference>
<keyword evidence="9 12" id="KW-0949">S-adenosyl-L-methionine</keyword>
<dbReference type="SUPFAM" id="SSF88697">
    <property type="entry name" value="PUA domain-like"/>
    <property type="match status" value="1"/>
</dbReference>
<comment type="similarity">
    <text evidence="2 12">Belongs to the RNA methyltransferase RsmE family.</text>
</comment>
<dbReference type="Gene3D" id="3.40.1280.10">
    <property type="match status" value="1"/>
</dbReference>
<evidence type="ECO:0000256" key="12">
    <source>
        <dbReference type="PIRNR" id="PIRNR015601"/>
    </source>
</evidence>
<feature type="domain" description="Ribosomal RNA small subunit methyltransferase E PUA-like" evidence="14">
    <location>
        <begin position="18"/>
        <end position="65"/>
    </location>
</feature>
<sequence length="245" mass="26924">MHRFFVSPGQIEDGQVTIDGEDFKHITRVLRLRDDEAIEVCDGRGTDHIVTVETVGKDSLTGRILESRPSRGETDGLRVTLFQGVPKGQKMESVIQKCVEAGAASIVPFTSVRTVVKLGDKEEKKTRRWQRVAYEAAKQSKRGVVPHVAEATTLSAVADTLDNYDLVLIAYEGEEKNSLKSVISSLEFDPERIAVIVGPEGGFAPEEVAMIEEAGGYSVSLGRRILRTETAGVVLLAQLNFFYED</sequence>
<comment type="catalytic activity">
    <reaction evidence="11 12">
        <text>uridine(1498) in 16S rRNA + S-adenosyl-L-methionine = N(3)-methyluridine(1498) in 16S rRNA + S-adenosyl-L-homocysteine + H(+)</text>
        <dbReference type="Rhea" id="RHEA:42920"/>
        <dbReference type="Rhea" id="RHEA-COMP:10283"/>
        <dbReference type="Rhea" id="RHEA-COMP:10284"/>
        <dbReference type="ChEBI" id="CHEBI:15378"/>
        <dbReference type="ChEBI" id="CHEBI:57856"/>
        <dbReference type="ChEBI" id="CHEBI:59789"/>
        <dbReference type="ChEBI" id="CHEBI:65315"/>
        <dbReference type="ChEBI" id="CHEBI:74502"/>
        <dbReference type="EC" id="2.1.1.193"/>
    </reaction>
</comment>
<dbReference type="Proteomes" id="UP000218387">
    <property type="component" value="Chromosome"/>
</dbReference>
<dbReference type="InterPro" id="IPR015947">
    <property type="entry name" value="PUA-like_sf"/>
</dbReference>
<dbReference type="GO" id="GO:0005737">
    <property type="term" value="C:cytoplasm"/>
    <property type="evidence" value="ECO:0007669"/>
    <property type="project" value="UniProtKB-SubCell"/>
</dbReference>
<evidence type="ECO:0000256" key="6">
    <source>
        <dbReference type="ARBA" id="ARBA00022552"/>
    </source>
</evidence>
<dbReference type="InterPro" id="IPR029026">
    <property type="entry name" value="tRNA_m1G_MTases_N"/>
</dbReference>
<evidence type="ECO:0000259" key="14">
    <source>
        <dbReference type="Pfam" id="PF20260"/>
    </source>
</evidence>
<evidence type="ECO:0000313" key="16">
    <source>
        <dbReference type="Proteomes" id="UP000218387"/>
    </source>
</evidence>
<dbReference type="EMBL" id="CP029487">
    <property type="protein sequence ID" value="QCT73036.1"/>
    <property type="molecule type" value="Genomic_DNA"/>
</dbReference>
<dbReference type="Pfam" id="PF20260">
    <property type="entry name" value="PUA_4"/>
    <property type="match status" value="1"/>
</dbReference>
<evidence type="ECO:0000256" key="3">
    <source>
        <dbReference type="ARBA" id="ARBA00012328"/>
    </source>
</evidence>
<evidence type="ECO:0000256" key="8">
    <source>
        <dbReference type="ARBA" id="ARBA00022679"/>
    </source>
</evidence>
<accession>A0A4V1GME8</accession>
<dbReference type="NCBIfam" id="NF008692">
    <property type="entry name" value="PRK11713.1-5"/>
    <property type="match status" value="1"/>
</dbReference>
<evidence type="ECO:0000256" key="11">
    <source>
        <dbReference type="ARBA" id="ARBA00047944"/>
    </source>
</evidence>
<dbReference type="PANTHER" id="PTHR30027:SF3">
    <property type="entry name" value="16S RRNA (URACIL(1498)-N(3))-METHYLTRANSFERASE"/>
    <property type="match status" value="1"/>
</dbReference>
<dbReference type="SUPFAM" id="SSF75217">
    <property type="entry name" value="alpha/beta knot"/>
    <property type="match status" value="1"/>
</dbReference>
<keyword evidence="16" id="KW-1185">Reference proteome</keyword>
<keyword evidence="7 12" id="KW-0489">Methyltransferase</keyword>
<evidence type="ECO:0000313" key="15">
    <source>
        <dbReference type="EMBL" id="QCT73036.1"/>
    </source>
</evidence>
<proteinExistence type="inferred from homology"/>
<evidence type="ECO:0000256" key="7">
    <source>
        <dbReference type="ARBA" id="ARBA00022603"/>
    </source>
</evidence>
<evidence type="ECO:0000256" key="5">
    <source>
        <dbReference type="ARBA" id="ARBA00022490"/>
    </source>
</evidence>
<comment type="function">
    <text evidence="10 12">Specifically methylates the N3 position of the uracil ring of uridine 1498 (m3U1498) in 16S rRNA. Acts on the fully assembled 30S ribosomal subunit.</text>
</comment>
<evidence type="ECO:0000256" key="9">
    <source>
        <dbReference type="ARBA" id="ARBA00022691"/>
    </source>
</evidence>
<feature type="domain" description="Ribosomal RNA small subunit methyltransferase E methyltransferase" evidence="13">
    <location>
        <begin position="77"/>
        <end position="239"/>
    </location>
</feature>
<name>A0A4V1GME8_EUBML</name>
<dbReference type="PIRSF" id="PIRSF015601">
    <property type="entry name" value="MTase_slr0722"/>
    <property type="match status" value="1"/>
</dbReference>
<evidence type="ECO:0000256" key="1">
    <source>
        <dbReference type="ARBA" id="ARBA00004496"/>
    </source>
</evidence>
<keyword evidence="6 12" id="KW-0698">rRNA processing</keyword>
<evidence type="ECO:0000256" key="2">
    <source>
        <dbReference type="ARBA" id="ARBA00005528"/>
    </source>
</evidence>
<comment type="subcellular location">
    <subcellularLocation>
        <location evidence="1 12">Cytoplasm</location>
    </subcellularLocation>
</comment>
<organism evidence="15 16">
    <name type="scientific">Eubacterium maltosivorans</name>
    <dbReference type="NCBI Taxonomy" id="2041044"/>
    <lineage>
        <taxon>Bacteria</taxon>
        <taxon>Bacillati</taxon>
        <taxon>Bacillota</taxon>
        <taxon>Clostridia</taxon>
        <taxon>Eubacteriales</taxon>
        <taxon>Eubacteriaceae</taxon>
        <taxon>Eubacterium</taxon>
    </lineage>
</organism>
<evidence type="ECO:0000256" key="10">
    <source>
        <dbReference type="ARBA" id="ARBA00025699"/>
    </source>
</evidence>
<dbReference type="EC" id="2.1.1.193" evidence="3 12"/>
<dbReference type="NCBIfam" id="TIGR00046">
    <property type="entry name" value="RsmE family RNA methyltransferase"/>
    <property type="match status" value="1"/>
</dbReference>
<dbReference type="InterPro" id="IPR046886">
    <property type="entry name" value="RsmE_MTase_dom"/>
</dbReference>
<keyword evidence="5 12" id="KW-0963">Cytoplasm</keyword>
<protein>
    <recommendedName>
        <fullName evidence="4 12">Ribosomal RNA small subunit methyltransferase E</fullName>
        <ecNumber evidence="3 12">2.1.1.193</ecNumber>
    </recommendedName>
</protein>
<gene>
    <name evidence="15" type="ORF">CPZ25_017425</name>
</gene>
<evidence type="ECO:0000259" key="13">
    <source>
        <dbReference type="Pfam" id="PF04452"/>
    </source>
</evidence>
<keyword evidence="8 12" id="KW-0808">Transferase</keyword>